<name>A0A4Z0R460_9FIRM</name>
<sequence>MKKMISLLLFSCLLVATLMGCSKTAGLESAKLPVAIASTSSTETASKAPKQSQQELYQDVFVTLLDPYIQKELDDYYGRLLSISPMYSPEYVEILNVERPMGYRSFSFIIKLQVEPYVGPHESIGIDRLTIRVGSGEGEVKVEKHEHIKSYEKNRNFSYDDELTFYKNDEKISKNPTAISVVTKYLEATI</sequence>
<dbReference type="Proteomes" id="UP000298460">
    <property type="component" value="Unassembled WGS sequence"/>
</dbReference>
<protein>
    <submittedName>
        <fullName evidence="2">DUF3888 domain-containing protein</fullName>
    </submittedName>
</protein>
<dbReference type="EMBL" id="SPQQ01000005">
    <property type="protein sequence ID" value="TGE37249.1"/>
    <property type="molecule type" value="Genomic_DNA"/>
</dbReference>
<organism evidence="2 3">
    <name type="scientific">Desulfosporosinus fructosivorans</name>
    <dbReference type="NCBI Taxonomy" id="2018669"/>
    <lineage>
        <taxon>Bacteria</taxon>
        <taxon>Bacillati</taxon>
        <taxon>Bacillota</taxon>
        <taxon>Clostridia</taxon>
        <taxon>Eubacteriales</taxon>
        <taxon>Desulfitobacteriaceae</taxon>
        <taxon>Desulfosporosinus</taxon>
    </lineage>
</organism>
<proteinExistence type="predicted"/>
<dbReference type="Pfam" id="PF13027">
    <property type="entry name" value="DUF3888"/>
    <property type="match status" value="1"/>
</dbReference>
<gene>
    <name evidence="2" type="ORF">E4K67_15425</name>
</gene>
<evidence type="ECO:0000256" key="1">
    <source>
        <dbReference type="SAM" id="SignalP"/>
    </source>
</evidence>
<comment type="caution">
    <text evidence="2">The sequence shown here is derived from an EMBL/GenBank/DDBJ whole genome shotgun (WGS) entry which is preliminary data.</text>
</comment>
<accession>A0A4Z0R460</accession>
<dbReference type="InterPro" id="IPR024984">
    <property type="entry name" value="DUF3888"/>
</dbReference>
<reference evidence="2 3" key="1">
    <citation type="submission" date="2019-03" db="EMBL/GenBank/DDBJ databases">
        <title>Draft Genome Sequence of Desulfosporosinus fructosivorans Strain 63.6F, Isolated from Marine Sediment in the Baltic Sea.</title>
        <authorList>
            <person name="Hausmann B."/>
            <person name="Vandieken V."/>
            <person name="Pjevac P."/>
            <person name="Schreck K."/>
            <person name="Herbold C.W."/>
            <person name="Loy A."/>
        </authorList>
    </citation>
    <scope>NUCLEOTIDE SEQUENCE [LARGE SCALE GENOMIC DNA]</scope>
    <source>
        <strain evidence="2 3">63.6F</strain>
    </source>
</reference>
<dbReference type="OrthoDB" id="1906683at2"/>
<evidence type="ECO:0000313" key="3">
    <source>
        <dbReference type="Proteomes" id="UP000298460"/>
    </source>
</evidence>
<evidence type="ECO:0000313" key="2">
    <source>
        <dbReference type="EMBL" id="TGE37249.1"/>
    </source>
</evidence>
<keyword evidence="3" id="KW-1185">Reference proteome</keyword>
<keyword evidence="1" id="KW-0732">Signal</keyword>
<dbReference type="PROSITE" id="PS51257">
    <property type="entry name" value="PROKAR_LIPOPROTEIN"/>
    <property type="match status" value="1"/>
</dbReference>
<feature type="chain" id="PRO_5039554605" evidence="1">
    <location>
        <begin position="21"/>
        <end position="190"/>
    </location>
</feature>
<dbReference type="AlphaFoldDB" id="A0A4Z0R460"/>
<feature type="signal peptide" evidence="1">
    <location>
        <begin position="1"/>
        <end position="20"/>
    </location>
</feature>